<organism evidence="1 2">
    <name type="scientific">BD1-7 clade bacterium</name>
    <dbReference type="NCBI Taxonomy" id="2029982"/>
    <lineage>
        <taxon>Bacteria</taxon>
        <taxon>Pseudomonadati</taxon>
        <taxon>Pseudomonadota</taxon>
        <taxon>Gammaproteobacteria</taxon>
        <taxon>Cellvibrionales</taxon>
        <taxon>Spongiibacteraceae</taxon>
        <taxon>BD1-7 clade</taxon>
    </lineage>
</organism>
<dbReference type="OrthoDB" id="9874524at2"/>
<evidence type="ECO:0000313" key="1">
    <source>
        <dbReference type="EMBL" id="CAA0108106.1"/>
    </source>
</evidence>
<evidence type="ECO:0000313" key="2">
    <source>
        <dbReference type="Proteomes" id="UP000441399"/>
    </source>
</evidence>
<keyword evidence="2" id="KW-1185">Reference proteome</keyword>
<dbReference type="Proteomes" id="UP000441399">
    <property type="component" value="Unassembled WGS sequence"/>
</dbReference>
<sequence>MLERIIKSGRARLGLLALVALASVMVGCTTEAVRKEPKEVPKIPITSILVMPVSSLTQDIGEGAAQIEQQLYKELKSAGYDVILPDVVTFKRLYDAALVESGSIYNPNTKSFLPLDRSVYMRYMIQNLQRYYEHDVLVDPEVLLRPAKIVGDDAVWDGVQMEVDVRNEPRSGYRLPPLGKGISLRIASYTRKGAGIELTFAGISIPYIVFYNNGASDIELKDAFFTDKELDKAVDRALEPLLQRVTEAK</sequence>
<proteinExistence type="predicted"/>
<accession>A0A5S9PTC5</accession>
<name>A0A5S9PTC5_9GAMM</name>
<dbReference type="AlphaFoldDB" id="A0A5S9PTC5"/>
<evidence type="ECO:0008006" key="3">
    <source>
        <dbReference type="Google" id="ProtNLM"/>
    </source>
</evidence>
<dbReference type="PROSITE" id="PS51257">
    <property type="entry name" value="PROKAR_LIPOPROTEIN"/>
    <property type="match status" value="1"/>
</dbReference>
<dbReference type="EMBL" id="CACSIO010000012">
    <property type="protein sequence ID" value="CAA0108106.1"/>
    <property type="molecule type" value="Genomic_DNA"/>
</dbReference>
<gene>
    <name evidence="1" type="ORF">OPDIPICF_01303</name>
</gene>
<protein>
    <recommendedName>
        <fullName evidence="3">Lipoprotein</fullName>
    </recommendedName>
</protein>
<reference evidence="1 2" key="1">
    <citation type="submission" date="2019-11" db="EMBL/GenBank/DDBJ databases">
        <authorList>
            <person name="Holert J."/>
        </authorList>
    </citation>
    <scope>NUCLEOTIDE SEQUENCE [LARGE SCALE GENOMIC DNA]</scope>
    <source>
        <strain evidence="1">SB11_3</strain>
    </source>
</reference>